<dbReference type="GO" id="GO:0045727">
    <property type="term" value="P:positive regulation of translation"/>
    <property type="evidence" value="ECO:0007669"/>
    <property type="project" value="TreeGrafter"/>
</dbReference>
<dbReference type="Gene3D" id="3.40.50.300">
    <property type="entry name" value="P-loop containing nucleotide triphosphate hydrolases"/>
    <property type="match status" value="1"/>
</dbReference>
<dbReference type="GO" id="GO:0043022">
    <property type="term" value="F:ribosome binding"/>
    <property type="evidence" value="ECO:0007669"/>
    <property type="project" value="TreeGrafter"/>
</dbReference>
<dbReference type="PANTHER" id="PTHR43512:SF4">
    <property type="entry name" value="TRANSLATION FACTOR GUF1 HOMOLOG, CHLOROPLASTIC"/>
    <property type="match status" value="1"/>
</dbReference>
<accession>A0A5C3LX43</accession>
<sequence length="179" mass="19987">MSMVDGVALVVDTMEGPMMQMRFVLSRALTCGLKPLVVLNKADRPTARPVQAESDLFDLFQVWARDALPEVTTPHGMTPLFDRIFKHVSVPAHLNRTSPFSMLAVQVHMETDPYVSALYLGRIQSGVVKVGDTLWAIDEDRNKVHNDISQWATIARDFSSTIRKSLGLFSLSCHQFPTS</sequence>
<dbReference type="AlphaFoldDB" id="A0A5C3LX43"/>
<dbReference type="STRING" id="68775.A0A5C3LX43"/>
<dbReference type="EMBL" id="ML213606">
    <property type="protein sequence ID" value="TFK37819.1"/>
    <property type="molecule type" value="Genomic_DNA"/>
</dbReference>
<proteinExistence type="predicted"/>
<dbReference type="InterPro" id="IPR006297">
    <property type="entry name" value="EF-4"/>
</dbReference>
<dbReference type="InterPro" id="IPR000795">
    <property type="entry name" value="T_Tr_GTP-bd_dom"/>
</dbReference>
<dbReference type="SUPFAM" id="SSF52540">
    <property type="entry name" value="P-loop containing nucleoside triphosphate hydrolases"/>
    <property type="match status" value="1"/>
</dbReference>
<dbReference type="PANTHER" id="PTHR43512">
    <property type="entry name" value="TRANSLATION FACTOR GUF1-RELATED"/>
    <property type="match status" value="1"/>
</dbReference>
<name>A0A5C3LX43_9AGAR</name>
<dbReference type="InterPro" id="IPR009000">
    <property type="entry name" value="Transl_B-barrel_sf"/>
</dbReference>
<evidence type="ECO:0000259" key="1">
    <source>
        <dbReference type="Pfam" id="PF00009"/>
    </source>
</evidence>
<dbReference type="Pfam" id="PF00009">
    <property type="entry name" value="GTP_EFTU"/>
    <property type="match status" value="1"/>
</dbReference>
<evidence type="ECO:0000313" key="2">
    <source>
        <dbReference type="EMBL" id="TFK37819.1"/>
    </source>
</evidence>
<organism evidence="2 3">
    <name type="scientific">Crucibulum laeve</name>
    <dbReference type="NCBI Taxonomy" id="68775"/>
    <lineage>
        <taxon>Eukaryota</taxon>
        <taxon>Fungi</taxon>
        <taxon>Dikarya</taxon>
        <taxon>Basidiomycota</taxon>
        <taxon>Agaricomycotina</taxon>
        <taxon>Agaricomycetes</taxon>
        <taxon>Agaricomycetidae</taxon>
        <taxon>Agaricales</taxon>
        <taxon>Agaricineae</taxon>
        <taxon>Nidulariaceae</taxon>
        <taxon>Crucibulum</taxon>
    </lineage>
</organism>
<dbReference type="InterPro" id="IPR027417">
    <property type="entry name" value="P-loop_NTPase"/>
</dbReference>
<keyword evidence="3" id="KW-1185">Reference proteome</keyword>
<dbReference type="GO" id="GO:0003924">
    <property type="term" value="F:GTPase activity"/>
    <property type="evidence" value="ECO:0007669"/>
    <property type="project" value="InterPro"/>
</dbReference>
<reference evidence="2 3" key="1">
    <citation type="journal article" date="2019" name="Nat. Ecol. Evol.">
        <title>Megaphylogeny resolves global patterns of mushroom evolution.</title>
        <authorList>
            <person name="Varga T."/>
            <person name="Krizsan K."/>
            <person name="Foldi C."/>
            <person name="Dima B."/>
            <person name="Sanchez-Garcia M."/>
            <person name="Sanchez-Ramirez S."/>
            <person name="Szollosi G.J."/>
            <person name="Szarkandi J.G."/>
            <person name="Papp V."/>
            <person name="Albert L."/>
            <person name="Andreopoulos W."/>
            <person name="Angelini C."/>
            <person name="Antonin V."/>
            <person name="Barry K.W."/>
            <person name="Bougher N.L."/>
            <person name="Buchanan P."/>
            <person name="Buyck B."/>
            <person name="Bense V."/>
            <person name="Catcheside P."/>
            <person name="Chovatia M."/>
            <person name="Cooper J."/>
            <person name="Damon W."/>
            <person name="Desjardin D."/>
            <person name="Finy P."/>
            <person name="Geml J."/>
            <person name="Haridas S."/>
            <person name="Hughes K."/>
            <person name="Justo A."/>
            <person name="Karasinski D."/>
            <person name="Kautmanova I."/>
            <person name="Kiss B."/>
            <person name="Kocsube S."/>
            <person name="Kotiranta H."/>
            <person name="LaButti K.M."/>
            <person name="Lechner B.E."/>
            <person name="Liimatainen K."/>
            <person name="Lipzen A."/>
            <person name="Lukacs Z."/>
            <person name="Mihaltcheva S."/>
            <person name="Morgado L.N."/>
            <person name="Niskanen T."/>
            <person name="Noordeloos M.E."/>
            <person name="Ohm R.A."/>
            <person name="Ortiz-Santana B."/>
            <person name="Ovrebo C."/>
            <person name="Racz N."/>
            <person name="Riley R."/>
            <person name="Savchenko A."/>
            <person name="Shiryaev A."/>
            <person name="Soop K."/>
            <person name="Spirin V."/>
            <person name="Szebenyi C."/>
            <person name="Tomsovsky M."/>
            <person name="Tulloss R.E."/>
            <person name="Uehling J."/>
            <person name="Grigoriev I.V."/>
            <person name="Vagvolgyi C."/>
            <person name="Papp T."/>
            <person name="Martin F.M."/>
            <person name="Miettinen O."/>
            <person name="Hibbett D.S."/>
            <person name="Nagy L.G."/>
        </authorList>
    </citation>
    <scope>NUCLEOTIDE SEQUENCE [LARGE SCALE GENOMIC DNA]</scope>
    <source>
        <strain evidence="2 3">CBS 166.37</strain>
    </source>
</reference>
<feature type="domain" description="Tr-type G" evidence="1">
    <location>
        <begin position="1"/>
        <end position="68"/>
    </location>
</feature>
<evidence type="ECO:0000313" key="3">
    <source>
        <dbReference type="Proteomes" id="UP000308652"/>
    </source>
</evidence>
<dbReference type="Gene3D" id="2.40.30.10">
    <property type="entry name" value="Translation factors"/>
    <property type="match status" value="1"/>
</dbReference>
<dbReference type="OrthoDB" id="3067283at2759"/>
<dbReference type="GO" id="GO:0005525">
    <property type="term" value="F:GTP binding"/>
    <property type="evidence" value="ECO:0007669"/>
    <property type="project" value="InterPro"/>
</dbReference>
<dbReference type="Proteomes" id="UP000308652">
    <property type="component" value="Unassembled WGS sequence"/>
</dbReference>
<dbReference type="SUPFAM" id="SSF50447">
    <property type="entry name" value="Translation proteins"/>
    <property type="match status" value="1"/>
</dbReference>
<gene>
    <name evidence="2" type="ORF">BDQ12DRAFT_723890</name>
</gene>
<protein>
    <recommendedName>
        <fullName evidence="1">Tr-type G domain-containing protein</fullName>
    </recommendedName>
</protein>